<feature type="transmembrane region" description="Helical" evidence="11">
    <location>
        <begin position="190"/>
        <end position="211"/>
    </location>
</feature>
<dbReference type="Pfam" id="PF07884">
    <property type="entry name" value="VKOR"/>
    <property type="match status" value="1"/>
</dbReference>
<dbReference type="Gene3D" id="1.20.1440.130">
    <property type="entry name" value="VKOR domain"/>
    <property type="match status" value="1"/>
</dbReference>
<reference evidence="13 14" key="1">
    <citation type="submission" date="2020-08" db="EMBL/GenBank/DDBJ databases">
        <title>Genomic Encyclopedia of Type Strains, Phase III (KMG-III): the genomes of soil and plant-associated and newly described type strains.</title>
        <authorList>
            <person name="Whitman W."/>
        </authorList>
    </citation>
    <scope>NUCLEOTIDE SEQUENCE [LARGE SCALE GENOMIC DNA]</scope>
    <source>
        <strain evidence="13 14">CECT 3146</strain>
    </source>
</reference>
<evidence type="ECO:0000256" key="5">
    <source>
        <dbReference type="ARBA" id="ARBA00022989"/>
    </source>
</evidence>
<feature type="region of interest" description="Disordered" evidence="10">
    <location>
        <begin position="1"/>
        <end position="23"/>
    </location>
</feature>
<dbReference type="InterPro" id="IPR041714">
    <property type="entry name" value="VKOR_Actinobacteria"/>
</dbReference>
<evidence type="ECO:0000256" key="7">
    <source>
        <dbReference type="ARBA" id="ARBA00023136"/>
    </source>
</evidence>
<proteinExistence type="inferred from homology"/>
<evidence type="ECO:0000256" key="6">
    <source>
        <dbReference type="ARBA" id="ARBA00023002"/>
    </source>
</evidence>
<dbReference type="CDD" id="cd12922">
    <property type="entry name" value="VKOR_5"/>
    <property type="match status" value="1"/>
</dbReference>
<accession>A0A7W8AW74</accession>
<dbReference type="GO" id="GO:0016020">
    <property type="term" value="C:membrane"/>
    <property type="evidence" value="ECO:0007669"/>
    <property type="project" value="UniProtKB-SubCell"/>
</dbReference>
<keyword evidence="8" id="KW-1015">Disulfide bond</keyword>
<dbReference type="InterPro" id="IPR012932">
    <property type="entry name" value="VKOR"/>
</dbReference>
<keyword evidence="3 11" id="KW-0812">Transmembrane</keyword>
<comment type="caution">
    <text evidence="13">The sequence shown here is derived from an EMBL/GenBank/DDBJ whole genome shotgun (WGS) entry which is preliminary data.</text>
</comment>
<evidence type="ECO:0000256" key="4">
    <source>
        <dbReference type="ARBA" id="ARBA00022719"/>
    </source>
</evidence>
<evidence type="ECO:0000256" key="11">
    <source>
        <dbReference type="SAM" id="Phobius"/>
    </source>
</evidence>
<feature type="transmembrane region" description="Helical" evidence="11">
    <location>
        <begin position="33"/>
        <end position="52"/>
    </location>
</feature>
<keyword evidence="6" id="KW-0560">Oxidoreductase</keyword>
<evidence type="ECO:0000313" key="13">
    <source>
        <dbReference type="EMBL" id="MBB5105814.1"/>
    </source>
</evidence>
<keyword evidence="9" id="KW-0676">Redox-active center</keyword>
<evidence type="ECO:0000256" key="10">
    <source>
        <dbReference type="SAM" id="MobiDB-lite"/>
    </source>
</evidence>
<keyword evidence="5 11" id="KW-1133">Transmembrane helix</keyword>
<keyword evidence="14" id="KW-1185">Reference proteome</keyword>
<dbReference type="SMART" id="SM00756">
    <property type="entry name" value="VKc"/>
    <property type="match status" value="1"/>
</dbReference>
<feature type="transmembrane region" description="Helical" evidence="11">
    <location>
        <begin position="95"/>
        <end position="113"/>
    </location>
</feature>
<keyword evidence="4" id="KW-0874">Quinone</keyword>
<gene>
    <name evidence="13" type="ORF">FHS40_004909</name>
</gene>
<dbReference type="AlphaFoldDB" id="A0A7W8AW74"/>
<dbReference type="Proteomes" id="UP000549009">
    <property type="component" value="Unassembled WGS sequence"/>
</dbReference>
<name>A0A7W8AW74_STRST</name>
<feature type="domain" description="Vitamin K epoxide reductase" evidence="12">
    <location>
        <begin position="31"/>
        <end position="172"/>
    </location>
</feature>
<keyword evidence="7 11" id="KW-0472">Membrane</keyword>
<evidence type="ECO:0000256" key="2">
    <source>
        <dbReference type="ARBA" id="ARBA00006214"/>
    </source>
</evidence>
<dbReference type="GO" id="GO:0048038">
    <property type="term" value="F:quinone binding"/>
    <property type="evidence" value="ECO:0007669"/>
    <property type="project" value="UniProtKB-KW"/>
</dbReference>
<dbReference type="EMBL" id="JACHJD010000008">
    <property type="protein sequence ID" value="MBB5105814.1"/>
    <property type="molecule type" value="Genomic_DNA"/>
</dbReference>
<evidence type="ECO:0000256" key="9">
    <source>
        <dbReference type="ARBA" id="ARBA00023284"/>
    </source>
</evidence>
<dbReference type="GO" id="GO:0016491">
    <property type="term" value="F:oxidoreductase activity"/>
    <property type="evidence" value="ECO:0007669"/>
    <property type="project" value="UniProtKB-KW"/>
</dbReference>
<sequence>MSEPMSVKQSVKDGAASGEDRADVSRSVGGSRAFALLLVVTGVAGLWAAWIITLDKFELLKDPNFQPGCSINPVVACGSIMKSEQAEAFGFPNPMLGLAAYAVVIGVGMSLLAGARFPRWYWLTFNAGTLFGVGFCTWLQFQSLYRINALCLWCCLAWVATILMFWYVTSFNIRNGFLPAPRWTKTFFEDFTWALPVMHVGVIAVLIFTRWGADLWA</sequence>
<feature type="transmembrane region" description="Helical" evidence="11">
    <location>
        <begin position="120"/>
        <end position="141"/>
    </location>
</feature>
<evidence type="ECO:0000259" key="12">
    <source>
        <dbReference type="SMART" id="SM00756"/>
    </source>
</evidence>
<evidence type="ECO:0000313" key="14">
    <source>
        <dbReference type="Proteomes" id="UP000549009"/>
    </source>
</evidence>
<evidence type="ECO:0000256" key="8">
    <source>
        <dbReference type="ARBA" id="ARBA00023157"/>
    </source>
</evidence>
<protein>
    <submittedName>
        <fullName evidence="13">Putative membrane protein</fullName>
    </submittedName>
</protein>
<feature type="transmembrane region" description="Helical" evidence="11">
    <location>
        <begin position="147"/>
        <end position="169"/>
    </location>
</feature>
<comment type="similarity">
    <text evidence="2">Belongs to the VKOR family.</text>
</comment>
<evidence type="ECO:0000256" key="3">
    <source>
        <dbReference type="ARBA" id="ARBA00022692"/>
    </source>
</evidence>
<organism evidence="13 14">
    <name type="scientific">Streptomyces spectabilis</name>
    <dbReference type="NCBI Taxonomy" id="68270"/>
    <lineage>
        <taxon>Bacteria</taxon>
        <taxon>Bacillati</taxon>
        <taxon>Actinomycetota</taxon>
        <taxon>Actinomycetes</taxon>
        <taxon>Kitasatosporales</taxon>
        <taxon>Streptomycetaceae</taxon>
        <taxon>Streptomyces</taxon>
    </lineage>
</organism>
<dbReference type="InterPro" id="IPR038354">
    <property type="entry name" value="VKOR_sf"/>
</dbReference>
<evidence type="ECO:0000256" key="1">
    <source>
        <dbReference type="ARBA" id="ARBA00004141"/>
    </source>
</evidence>
<comment type="subcellular location">
    <subcellularLocation>
        <location evidence="1">Membrane</location>
        <topology evidence="1">Multi-pass membrane protein</topology>
    </subcellularLocation>
</comment>